<dbReference type="SUPFAM" id="SSF69349">
    <property type="entry name" value="Phage fibre proteins"/>
    <property type="match status" value="1"/>
</dbReference>
<evidence type="ECO:0000313" key="2">
    <source>
        <dbReference type="EMBL" id="GGX19164.1"/>
    </source>
</evidence>
<comment type="caution">
    <text evidence="2">The sequence shown here is derived from an EMBL/GenBank/DDBJ whole genome shotgun (WGS) entry which is preliminary data.</text>
</comment>
<evidence type="ECO:0000313" key="3">
    <source>
        <dbReference type="Proteomes" id="UP000601108"/>
    </source>
</evidence>
<dbReference type="Gene3D" id="2.30.300.10">
    <property type="entry name" value="Baseplate protein-like domain - beta roll fold"/>
    <property type="match status" value="1"/>
</dbReference>
<dbReference type="Gene3D" id="3.55.50.10">
    <property type="entry name" value="Baseplate protein-like domains"/>
    <property type="match status" value="1"/>
</dbReference>
<gene>
    <name evidence="2" type="ORF">GCM10007384_20630</name>
</gene>
<keyword evidence="3" id="KW-1185">Reference proteome</keyword>
<name>A0A918JWB2_9FLAO</name>
<feature type="domain" description="Gp5/Type VI secretion system Vgr protein OB-fold" evidence="1">
    <location>
        <begin position="357"/>
        <end position="436"/>
    </location>
</feature>
<organism evidence="2 3">
    <name type="scientific">Aquimarina muelleri</name>
    <dbReference type="NCBI Taxonomy" id="279356"/>
    <lineage>
        <taxon>Bacteria</taxon>
        <taxon>Pseudomonadati</taxon>
        <taxon>Bacteroidota</taxon>
        <taxon>Flavobacteriia</taxon>
        <taxon>Flavobacteriales</taxon>
        <taxon>Flavobacteriaceae</taxon>
        <taxon>Aquimarina</taxon>
    </lineage>
</organism>
<accession>A0A918JWB2</accession>
<dbReference type="AlphaFoldDB" id="A0A918JWB2"/>
<dbReference type="SUPFAM" id="SSF69279">
    <property type="entry name" value="Phage tail proteins"/>
    <property type="match status" value="1"/>
</dbReference>
<evidence type="ECO:0000259" key="1">
    <source>
        <dbReference type="Pfam" id="PF04717"/>
    </source>
</evidence>
<dbReference type="Proteomes" id="UP000601108">
    <property type="component" value="Unassembled WGS sequence"/>
</dbReference>
<dbReference type="InterPro" id="IPR006531">
    <property type="entry name" value="Gp5/Vgr_OB"/>
</dbReference>
<protein>
    <submittedName>
        <fullName evidence="2">Type IV secretion protein Rhs</fullName>
    </submittedName>
</protein>
<reference evidence="2 3" key="1">
    <citation type="journal article" date="2014" name="Int. J. Syst. Evol. Microbiol.">
        <title>Complete genome sequence of Corynebacterium casei LMG S-19264T (=DSM 44701T), isolated from a smear-ripened cheese.</title>
        <authorList>
            <consortium name="US DOE Joint Genome Institute (JGI-PGF)"/>
            <person name="Walter F."/>
            <person name="Albersmeier A."/>
            <person name="Kalinowski J."/>
            <person name="Ruckert C."/>
        </authorList>
    </citation>
    <scope>NUCLEOTIDE SEQUENCE [LARGE SCALE GENOMIC DNA]</scope>
    <source>
        <strain evidence="2 3">KCTC 12285</strain>
    </source>
</reference>
<proteinExistence type="predicted"/>
<dbReference type="EMBL" id="BMWS01000012">
    <property type="protein sequence ID" value="GGX19164.1"/>
    <property type="molecule type" value="Genomic_DNA"/>
</dbReference>
<dbReference type="Pfam" id="PF04717">
    <property type="entry name" value="Phage_base_V"/>
    <property type="match status" value="1"/>
</dbReference>
<dbReference type="SUPFAM" id="SSF69255">
    <property type="entry name" value="gp5 N-terminal domain-like"/>
    <property type="match status" value="1"/>
</dbReference>
<dbReference type="InterPro" id="IPR037026">
    <property type="entry name" value="Vgr_OB-fold_dom_sf"/>
</dbReference>
<sequence>MIEPKTTLRINGEPLFNFEQVTLSQSINTHHFFSITVDYDSIETVGAYTLDNSKEWLGKSVVINFNDTEFVGIVTDVNLCHDNGYDGKLVVSGYSKTIILENRPHIHSWSDTNLRSILTDTINAVDIPAQIAPVFSSRIEYQTQYRETHFKFIQRMAKQYNEWLYYDGVQLVFGKPTLPNPIAIEYGADMDSINISIKTIASTGTDFSYNALEDARNESKTLGQVAGLNELGTHAFETSKSLFNVDTKGYSTTRVKDKSEIDTIVKNKQASAAATASVLKGTSTKQGLTIGSVIKVTAAQKGIGAFDIKNYGEYIITKITHNATGSSEYTNSFEAISSGIQILPEPEVDFPEAHPQIATVVSNQDPKQKGRVQVQFQWQIAEMKTSWIRVMTPDAGSSSHHSQNRGHVFIPEVGDQVMVGFRYNDPNRPFVMGSLFNGSTGAGGQDQNNYKSIITRSGHTIEFNDTDNSESITIKDKKGNHVIIDTKEETITVNALKDINIKAGKNINIEAGENIYVIAGKNLEESIGENKTSGVAKHTTITSGADYKLMASNIYEMADGDYEGNAETISKNAEKEMNLSAIENVTKHATGKLHSNSNENSNLS</sequence>
<dbReference type="Gene3D" id="2.40.50.230">
    <property type="entry name" value="Gp5 N-terminal domain"/>
    <property type="match status" value="1"/>
</dbReference>
<dbReference type="RefSeq" id="WP_189457462.1">
    <property type="nucleotide sequence ID" value="NZ_BMWS01000012.1"/>
</dbReference>